<comment type="caution">
    <text evidence="2">The sequence shown here is derived from an EMBL/GenBank/DDBJ whole genome shotgun (WGS) entry which is preliminary data.</text>
</comment>
<accession>A0A8B6M244</accession>
<proteinExistence type="predicted"/>
<keyword evidence="1" id="KW-0812">Transmembrane</keyword>
<keyword evidence="3" id="KW-1185">Reference proteome</keyword>
<dbReference type="AlphaFoldDB" id="A0A8B6M244"/>
<dbReference type="RefSeq" id="WP_244628845.1">
    <property type="nucleotide sequence ID" value="NZ_CABFMQ020000035.1"/>
</dbReference>
<evidence type="ECO:0000256" key="1">
    <source>
        <dbReference type="SAM" id="Phobius"/>
    </source>
</evidence>
<name>A0A8B6M244_METTU</name>
<dbReference type="Proteomes" id="UP000485880">
    <property type="component" value="Unassembled WGS sequence"/>
</dbReference>
<gene>
    <name evidence="2" type="ORF">MPC4_130112</name>
</gene>
<organism evidence="2 3">
    <name type="scientific">Methylocella tundrae</name>
    <dbReference type="NCBI Taxonomy" id="227605"/>
    <lineage>
        <taxon>Bacteria</taxon>
        <taxon>Pseudomonadati</taxon>
        <taxon>Pseudomonadota</taxon>
        <taxon>Alphaproteobacteria</taxon>
        <taxon>Hyphomicrobiales</taxon>
        <taxon>Beijerinckiaceae</taxon>
        <taxon>Methylocella</taxon>
    </lineage>
</organism>
<dbReference type="EMBL" id="CABFMQ020000035">
    <property type="protein sequence ID" value="VTZ49091.1"/>
    <property type="molecule type" value="Genomic_DNA"/>
</dbReference>
<feature type="transmembrane region" description="Helical" evidence="1">
    <location>
        <begin position="16"/>
        <end position="38"/>
    </location>
</feature>
<reference evidence="2 3" key="1">
    <citation type="submission" date="2019-05" db="EMBL/GenBank/DDBJ databases">
        <authorList>
            <person name="Farhan Ul Haque M."/>
        </authorList>
    </citation>
    <scope>NUCLEOTIDE SEQUENCE [LARGE SCALE GENOMIC DNA]</scope>
    <source>
        <strain evidence="2">2</strain>
    </source>
</reference>
<keyword evidence="1" id="KW-1133">Transmembrane helix</keyword>
<protein>
    <submittedName>
        <fullName evidence="2">Uncharacterized protein</fullName>
    </submittedName>
</protein>
<feature type="transmembrane region" description="Helical" evidence="1">
    <location>
        <begin position="83"/>
        <end position="112"/>
    </location>
</feature>
<evidence type="ECO:0000313" key="3">
    <source>
        <dbReference type="Proteomes" id="UP000485880"/>
    </source>
</evidence>
<evidence type="ECO:0000313" key="2">
    <source>
        <dbReference type="EMBL" id="VTZ49091.1"/>
    </source>
</evidence>
<feature type="transmembrane region" description="Helical" evidence="1">
    <location>
        <begin position="58"/>
        <end position="77"/>
    </location>
</feature>
<keyword evidence="1" id="KW-0472">Membrane</keyword>
<sequence length="177" mass="20365">MMSPRESTRAHGLRRFLLLGAEALIIFYLTLDALVAPVFRPLIRWLAKLRFVIRLEHLVAELPPYGILALLAIPFALAEPAKVYALFLFATGHELVGITVFVLAYFVSFVVVERVYSAGRDKLRTIGWFARLMDWLFAFRDRLIAWAKSTEAWAFFLRVKRRGAAILRRLRLRFGLG</sequence>